<keyword evidence="3" id="KW-0378">Hydrolase</keyword>
<evidence type="ECO:0000313" key="3">
    <source>
        <dbReference type="EMBL" id="CAB3646715.1"/>
    </source>
</evidence>
<accession>A0A6J4ZXP3</accession>
<dbReference type="EMBL" id="CADIJR010000020">
    <property type="protein sequence ID" value="CAB3646715.1"/>
    <property type="molecule type" value="Genomic_DNA"/>
</dbReference>
<dbReference type="InterPro" id="IPR006680">
    <property type="entry name" value="Amidohydro-rel"/>
</dbReference>
<dbReference type="SUPFAM" id="SSF51556">
    <property type="entry name" value="Metallo-dependent hydrolases"/>
    <property type="match status" value="1"/>
</dbReference>
<feature type="region of interest" description="Disordered" evidence="1">
    <location>
        <begin position="1"/>
        <end position="24"/>
    </location>
</feature>
<dbReference type="PANTHER" id="PTHR35563">
    <property type="entry name" value="BARREL METAL-DEPENDENT HYDROLASE, PUTATIVE (AFU_ORTHOLOGUE AFUA_1G16240)-RELATED"/>
    <property type="match status" value="1"/>
</dbReference>
<gene>
    <name evidence="3" type="primary">pmdD_1</name>
    <name evidence="3" type="ORF">LMG26845_02509</name>
</gene>
<proteinExistence type="predicted"/>
<name>A0A6J4ZXP3_9BURK</name>
<dbReference type="Gene3D" id="3.20.20.140">
    <property type="entry name" value="Metal-dependent hydrolases"/>
    <property type="match status" value="1"/>
</dbReference>
<dbReference type="Proteomes" id="UP000507979">
    <property type="component" value="Unassembled WGS sequence"/>
</dbReference>
<feature type="domain" description="Amidohydrolase-related" evidence="2">
    <location>
        <begin position="32"/>
        <end position="296"/>
    </location>
</feature>
<evidence type="ECO:0000313" key="4">
    <source>
        <dbReference type="Proteomes" id="UP000507979"/>
    </source>
</evidence>
<dbReference type="AlphaFoldDB" id="A0A6J4ZXP3"/>
<evidence type="ECO:0000256" key="1">
    <source>
        <dbReference type="SAM" id="MobiDB-lite"/>
    </source>
</evidence>
<keyword evidence="4" id="KW-1185">Reference proteome</keyword>
<sequence>MAFSPLDPAVPDCRPPLATPSRPRHALPAGACDTHCHVFGPADVFPYAEGRSYTPPDAPYARMAALHAHLGVQRAVVVQANCHGNDHAALLDALAQSQGRYRGVALLGADATAASVRQLHDGGVRGARFNFVPHLGGAPDPAVFDHVIGLIAPLGWHVCVHLDGAMLPELLPRLRALPVPFVVDHMGRIKAADGLDAPAFRALLALERVPQAWVKVSGIDRIASGKRPFAEGIPFVRALVDALPERTLWGTDWPHPNVAGDMPDDGELADAFFLACPDAETRRQVLVDNPARLYGFL</sequence>
<reference evidence="3 4" key="1">
    <citation type="submission" date="2020-04" db="EMBL/GenBank/DDBJ databases">
        <authorList>
            <person name="De Canck E."/>
        </authorList>
    </citation>
    <scope>NUCLEOTIDE SEQUENCE [LARGE SCALE GENOMIC DNA]</scope>
    <source>
        <strain evidence="3 4">LMG 26845</strain>
    </source>
</reference>
<dbReference type="InterPro" id="IPR052358">
    <property type="entry name" value="Aro_Compnd_Degr_Hydrolases"/>
</dbReference>
<dbReference type="Pfam" id="PF04909">
    <property type="entry name" value="Amidohydro_2"/>
    <property type="match status" value="1"/>
</dbReference>
<dbReference type="EC" id="3.1.1.57" evidence="3"/>
<dbReference type="InterPro" id="IPR032466">
    <property type="entry name" value="Metal_Hydrolase"/>
</dbReference>
<protein>
    <submittedName>
        <fullName evidence="3">2-pyrone-4,6-dicarbaxylate hydrolase</fullName>
        <ecNumber evidence="3">3.1.1.57</ecNumber>
    </submittedName>
</protein>
<evidence type="ECO:0000259" key="2">
    <source>
        <dbReference type="Pfam" id="PF04909"/>
    </source>
</evidence>
<dbReference type="GO" id="GO:0047554">
    <property type="term" value="F:2-pyrone-4,6-dicarboxylate lactonase activity"/>
    <property type="evidence" value="ECO:0007669"/>
    <property type="project" value="UniProtKB-EC"/>
</dbReference>
<dbReference type="PANTHER" id="PTHR35563:SF2">
    <property type="entry name" value="BARREL METAL-DEPENDENT HYDROLASE, PUTATIVE (AFU_ORTHOLOGUE AFUA_1G16240)-RELATED"/>
    <property type="match status" value="1"/>
</dbReference>
<organism evidence="3 4">
    <name type="scientific">Achromobacter insuavis</name>
    <dbReference type="NCBI Taxonomy" id="1287735"/>
    <lineage>
        <taxon>Bacteria</taxon>
        <taxon>Pseudomonadati</taxon>
        <taxon>Pseudomonadota</taxon>
        <taxon>Betaproteobacteria</taxon>
        <taxon>Burkholderiales</taxon>
        <taxon>Alcaligenaceae</taxon>
        <taxon>Achromobacter</taxon>
    </lineage>
</organism>